<dbReference type="InterPro" id="IPR001352">
    <property type="entry name" value="RNase_HII/HIII"/>
</dbReference>
<dbReference type="Proteomes" id="UP000292685">
    <property type="component" value="Unassembled WGS sequence"/>
</dbReference>
<evidence type="ECO:0000313" key="15">
    <source>
        <dbReference type="EMBL" id="RZU61528.1"/>
    </source>
</evidence>
<dbReference type="GO" id="GO:0004523">
    <property type="term" value="F:RNA-DNA hybrid ribonuclease activity"/>
    <property type="evidence" value="ECO:0007669"/>
    <property type="project" value="UniProtKB-UniRule"/>
</dbReference>
<gene>
    <name evidence="15" type="ORF">EV380_1099</name>
</gene>
<dbReference type="GO" id="GO:0032299">
    <property type="term" value="C:ribonuclease H2 complex"/>
    <property type="evidence" value="ECO:0007669"/>
    <property type="project" value="TreeGrafter"/>
</dbReference>
<dbReference type="GO" id="GO:0046872">
    <property type="term" value="F:metal ion binding"/>
    <property type="evidence" value="ECO:0007669"/>
    <property type="project" value="UniProtKB-KW"/>
</dbReference>
<comment type="function">
    <text evidence="3 13">Endonuclease that specifically degrades the RNA of RNA-DNA hybrids.</text>
</comment>
<dbReference type="GO" id="GO:0003723">
    <property type="term" value="F:RNA binding"/>
    <property type="evidence" value="ECO:0007669"/>
    <property type="project" value="UniProtKB-UniRule"/>
</dbReference>
<dbReference type="CDD" id="cd07182">
    <property type="entry name" value="RNase_HII_bacteria_HII_like"/>
    <property type="match status" value="1"/>
</dbReference>
<protein>
    <recommendedName>
        <fullName evidence="13">Ribonuclease</fullName>
        <ecNumber evidence="13">3.1.26.4</ecNumber>
    </recommendedName>
</protein>
<dbReference type="GO" id="GO:0006298">
    <property type="term" value="P:mismatch repair"/>
    <property type="evidence" value="ECO:0007669"/>
    <property type="project" value="TreeGrafter"/>
</dbReference>
<comment type="similarity">
    <text evidence="5 13">Belongs to the RNase HII family.</text>
</comment>
<keyword evidence="11" id="KW-0464">Manganese</keyword>
<sequence>MTRPAPDFAAETRLATLHGPWVAGCDEVGRGALAGPVSVGLVVIDPAAAGLLAGVRDSKLLRPDARVDLIGSIMAWAAAWGVGHASPQEIDELGIMPATGLAGRRALEAASGSQRPDVVLVDGNYDWLTPRRQASLFESDQFDGGPASAVPPVTTRVKADMTCLSVAAASVLAKVERDELMRQRHESEPHFGWDANKGYGTEHHRDAIRAHGPSENHRRSWRLI</sequence>
<dbReference type="InterPro" id="IPR022898">
    <property type="entry name" value="RNase_HII"/>
</dbReference>
<evidence type="ECO:0000256" key="5">
    <source>
        <dbReference type="ARBA" id="ARBA00007383"/>
    </source>
</evidence>
<feature type="binding site" evidence="12">
    <location>
        <position position="27"/>
    </location>
    <ligand>
        <name>a divalent metal cation</name>
        <dbReference type="ChEBI" id="CHEBI:60240"/>
    </ligand>
</feature>
<comment type="cofactor">
    <cofactor evidence="12">
        <name>Mn(2+)</name>
        <dbReference type="ChEBI" id="CHEBI:29035"/>
    </cofactor>
    <cofactor evidence="12">
        <name>Mg(2+)</name>
        <dbReference type="ChEBI" id="CHEBI:18420"/>
    </cofactor>
    <text evidence="12">Manganese or magnesium. Binds 1 divalent metal ion per monomer in the absence of substrate. May bind a second metal ion after substrate binding.</text>
</comment>
<dbReference type="EC" id="3.1.26.4" evidence="13"/>
<keyword evidence="9 12" id="KW-0255">Endonuclease</keyword>
<evidence type="ECO:0000256" key="7">
    <source>
        <dbReference type="ARBA" id="ARBA00022722"/>
    </source>
</evidence>
<keyword evidence="10 12" id="KW-0378">Hydrolase</keyword>
<feature type="binding site" evidence="12">
    <location>
        <position position="26"/>
    </location>
    <ligand>
        <name>a divalent metal cation</name>
        <dbReference type="ChEBI" id="CHEBI:60240"/>
    </ligand>
</feature>
<evidence type="ECO:0000256" key="12">
    <source>
        <dbReference type="PROSITE-ProRule" id="PRU01319"/>
    </source>
</evidence>
<dbReference type="EMBL" id="SHLA01000001">
    <property type="protein sequence ID" value="RZU61528.1"/>
    <property type="molecule type" value="Genomic_DNA"/>
</dbReference>
<dbReference type="GO" id="GO:0005737">
    <property type="term" value="C:cytoplasm"/>
    <property type="evidence" value="ECO:0007669"/>
    <property type="project" value="UniProtKB-SubCell"/>
</dbReference>
<evidence type="ECO:0000313" key="16">
    <source>
        <dbReference type="Proteomes" id="UP000292685"/>
    </source>
</evidence>
<feature type="domain" description="RNase H type-2" evidence="14">
    <location>
        <begin position="20"/>
        <end position="224"/>
    </location>
</feature>
<dbReference type="InterPro" id="IPR036397">
    <property type="entry name" value="RNaseH_sf"/>
</dbReference>
<dbReference type="PROSITE" id="PS51257">
    <property type="entry name" value="PROKAR_LIPOPROTEIN"/>
    <property type="match status" value="1"/>
</dbReference>
<evidence type="ECO:0000256" key="4">
    <source>
        <dbReference type="ARBA" id="ARBA00004496"/>
    </source>
</evidence>
<evidence type="ECO:0000259" key="14">
    <source>
        <dbReference type="PROSITE" id="PS51975"/>
    </source>
</evidence>
<dbReference type="PROSITE" id="PS51975">
    <property type="entry name" value="RNASE_H_2"/>
    <property type="match status" value="1"/>
</dbReference>
<comment type="cofactor">
    <cofactor evidence="2">
        <name>Mg(2+)</name>
        <dbReference type="ChEBI" id="CHEBI:18420"/>
    </cofactor>
</comment>
<comment type="caution">
    <text evidence="15">The sequence shown here is derived from an EMBL/GenBank/DDBJ whole genome shotgun (WGS) entry which is preliminary data.</text>
</comment>
<dbReference type="RefSeq" id="WP_130449870.1">
    <property type="nucleotide sequence ID" value="NZ_SHLA01000001.1"/>
</dbReference>
<proteinExistence type="inferred from homology"/>
<dbReference type="Pfam" id="PF01351">
    <property type="entry name" value="RNase_HII"/>
    <property type="match status" value="1"/>
</dbReference>
<feature type="binding site" evidence="12">
    <location>
        <position position="122"/>
    </location>
    <ligand>
        <name>a divalent metal cation</name>
        <dbReference type="ChEBI" id="CHEBI:60240"/>
    </ligand>
</feature>
<evidence type="ECO:0000256" key="9">
    <source>
        <dbReference type="ARBA" id="ARBA00022759"/>
    </source>
</evidence>
<evidence type="ECO:0000256" key="1">
    <source>
        <dbReference type="ARBA" id="ARBA00000077"/>
    </source>
</evidence>
<keyword evidence="16" id="KW-1185">Reference proteome</keyword>
<evidence type="ECO:0000256" key="8">
    <source>
        <dbReference type="ARBA" id="ARBA00022723"/>
    </source>
</evidence>
<dbReference type="OrthoDB" id="9803420at2"/>
<dbReference type="PANTHER" id="PTHR10954">
    <property type="entry name" value="RIBONUCLEASE H2 SUBUNIT A"/>
    <property type="match status" value="1"/>
</dbReference>
<keyword evidence="6" id="KW-0963">Cytoplasm</keyword>
<keyword evidence="7 12" id="KW-0540">Nuclease</keyword>
<evidence type="ECO:0000256" key="13">
    <source>
        <dbReference type="RuleBase" id="RU003515"/>
    </source>
</evidence>
<dbReference type="PANTHER" id="PTHR10954:SF18">
    <property type="entry name" value="RIBONUCLEASE HII"/>
    <property type="match status" value="1"/>
</dbReference>
<evidence type="ECO:0000256" key="11">
    <source>
        <dbReference type="ARBA" id="ARBA00023211"/>
    </source>
</evidence>
<comment type="catalytic activity">
    <reaction evidence="1 12 13">
        <text>Endonucleolytic cleavage to 5'-phosphomonoester.</text>
        <dbReference type="EC" id="3.1.26.4"/>
    </reaction>
</comment>
<dbReference type="InterPro" id="IPR024567">
    <property type="entry name" value="RNase_HII/HIII_dom"/>
</dbReference>
<organism evidence="15 16">
    <name type="scientific">Zhihengliuella halotolerans</name>
    <dbReference type="NCBI Taxonomy" id="370736"/>
    <lineage>
        <taxon>Bacteria</taxon>
        <taxon>Bacillati</taxon>
        <taxon>Actinomycetota</taxon>
        <taxon>Actinomycetes</taxon>
        <taxon>Micrococcales</taxon>
        <taxon>Micrococcaceae</taxon>
        <taxon>Zhihengliuella</taxon>
    </lineage>
</organism>
<comment type="subcellular location">
    <subcellularLocation>
        <location evidence="4">Cytoplasm</location>
    </subcellularLocation>
</comment>
<dbReference type="AlphaFoldDB" id="A0A4Q8ABN7"/>
<dbReference type="NCBIfam" id="NF000595">
    <property type="entry name" value="PRK00015.1-3"/>
    <property type="match status" value="1"/>
</dbReference>
<dbReference type="GO" id="GO:0043137">
    <property type="term" value="P:DNA replication, removal of RNA primer"/>
    <property type="evidence" value="ECO:0007669"/>
    <property type="project" value="TreeGrafter"/>
</dbReference>
<reference evidence="15 16" key="1">
    <citation type="submission" date="2019-02" db="EMBL/GenBank/DDBJ databases">
        <title>Sequencing the genomes of 1000 actinobacteria strains.</title>
        <authorList>
            <person name="Klenk H.-P."/>
        </authorList>
    </citation>
    <scope>NUCLEOTIDE SEQUENCE [LARGE SCALE GENOMIC DNA]</scope>
    <source>
        <strain evidence="15 16">DSM 17364</strain>
    </source>
</reference>
<evidence type="ECO:0000256" key="2">
    <source>
        <dbReference type="ARBA" id="ARBA00001946"/>
    </source>
</evidence>
<evidence type="ECO:0000256" key="3">
    <source>
        <dbReference type="ARBA" id="ARBA00004065"/>
    </source>
</evidence>
<keyword evidence="8 12" id="KW-0479">Metal-binding</keyword>
<accession>A0A4Q8ABN7</accession>
<evidence type="ECO:0000256" key="6">
    <source>
        <dbReference type="ARBA" id="ARBA00022490"/>
    </source>
</evidence>
<name>A0A4Q8ABN7_9MICC</name>
<evidence type="ECO:0000256" key="10">
    <source>
        <dbReference type="ARBA" id="ARBA00022801"/>
    </source>
</evidence>
<dbReference type="Gene3D" id="3.30.420.10">
    <property type="entry name" value="Ribonuclease H-like superfamily/Ribonuclease H"/>
    <property type="match status" value="1"/>
</dbReference>
<dbReference type="InterPro" id="IPR012337">
    <property type="entry name" value="RNaseH-like_sf"/>
</dbReference>
<dbReference type="SUPFAM" id="SSF53098">
    <property type="entry name" value="Ribonuclease H-like"/>
    <property type="match status" value="1"/>
</dbReference>